<evidence type="ECO:0000313" key="5">
    <source>
        <dbReference type="Proteomes" id="UP001143463"/>
    </source>
</evidence>
<dbReference type="InterPro" id="IPR003782">
    <property type="entry name" value="SCO1/SenC"/>
</dbReference>
<dbReference type="RefSeq" id="WP_037045300.1">
    <property type="nucleotide sequence ID" value="NZ_BAAAUZ010000008.1"/>
</dbReference>
<keyword evidence="2" id="KW-0186">Copper</keyword>
<dbReference type="PANTHER" id="PTHR12151">
    <property type="entry name" value="ELECTRON TRANSPORT PROTIN SCO1/SENC FAMILY MEMBER"/>
    <property type="match status" value="1"/>
</dbReference>
<feature type="binding site" evidence="2">
    <location>
        <position position="39"/>
    </location>
    <ligand>
        <name>Cu cation</name>
        <dbReference type="ChEBI" id="CHEBI:23378"/>
    </ligand>
</feature>
<dbReference type="PANTHER" id="PTHR12151:SF25">
    <property type="entry name" value="LINALOOL DEHYDRATASE_ISOMERASE DOMAIN-CONTAINING PROTEIN"/>
    <property type="match status" value="1"/>
</dbReference>
<keyword evidence="2" id="KW-0479">Metal-binding</keyword>
<evidence type="ECO:0000313" key="4">
    <source>
        <dbReference type="EMBL" id="GLL11974.1"/>
    </source>
</evidence>
<dbReference type="CDD" id="cd02968">
    <property type="entry name" value="SCO"/>
    <property type="match status" value="1"/>
</dbReference>
<dbReference type="InterPro" id="IPR036249">
    <property type="entry name" value="Thioredoxin-like_sf"/>
</dbReference>
<keyword evidence="5" id="KW-1185">Reference proteome</keyword>
<dbReference type="FunFam" id="3.40.30.10:FF:000013">
    <property type="entry name" value="Blast:Protein SCO1 homolog, mitochondrial"/>
    <property type="match status" value="1"/>
</dbReference>
<organism evidence="4 5">
    <name type="scientific">Pseudonocardia halophobica</name>
    <dbReference type="NCBI Taxonomy" id="29401"/>
    <lineage>
        <taxon>Bacteria</taxon>
        <taxon>Bacillati</taxon>
        <taxon>Actinomycetota</taxon>
        <taxon>Actinomycetes</taxon>
        <taxon>Pseudonocardiales</taxon>
        <taxon>Pseudonocardiaceae</taxon>
        <taxon>Pseudonocardia</taxon>
    </lineage>
</organism>
<comment type="similarity">
    <text evidence="1">Belongs to the SCO1/2 family.</text>
</comment>
<proteinExistence type="inferred from homology"/>
<feature type="binding site" evidence="2">
    <location>
        <position position="43"/>
    </location>
    <ligand>
        <name>Cu cation</name>
        <dbReference type="ChEBI" id="CHEBI:23378"/>
    </ligand>
</feature>
<feature type="disulfide bond" description="Redox-active" evidence="3">
    <location>
        <begin position="39"/>
        <end position="43"/>
    </location>
</feature>
<accession>A0A9W6L4A1</accession>
<evidence type="ECO:0000256" key="1">
    <source>
        <dbReference type="ARBA" id="ARBA00010996"/>
    </source>
</evidence>
<dbReference type="EMBL" id="BSFQ01000011">
    <property type="protein sequence ID" value="GLL11974.1"/>
    <property type="molecule type" value="Genomic_DNA"/>
</dbReference>
<dbReference type="Proteomes" id="UP001143463">
    <property type="component" value="Unassembled WGS sequence"/>
</dbReference>
<protein>
    <submittedName>
        <fullName evidence="4">SCO1/SenC family protein</fullName>
    </submittedName>
</protein>
<name>A0A9W6L4A1_9PSEU</name>
<reference evidence="4" key="2">
    <citation type="submission" date="2023-01" db="EMBL/GenBank/DDBJ databases">
        <authorList>
            <person name="Sun Q."/>
            <person name="Evtushenko L."/>
        </authorList>
    </citation>
    <scope>NUCLEOTIDE SEQUENCE</scope>
    <source>
        <strain evidence="4">VKM Ac-1069</strain>
    </source>
</reference>
<feature type="binding site" evidence="2">
    <location>
        <position position="126"/>
    </location>
    <ligand>
        <name>Cu cation</name>
        <dbReference type="ChEBI" id="CHEBI:23378"/>
    </ligand>
</feature>
<sequence>MTAPPIRATYSLVDHHNTPVTERTYRGRWQLVQFGFTSCRVVCPRALAKLDDVLDRLGDAAAAVVPLYVTVDPERDIPERLEAHLEATHPRFTGLTGTAEQTGDAAASFRVFTRRRDTPAGYDVQHTAMTYLLDPAAAPARYWSDTRDAESIAADLTALLAAART</sequence>
<keyword evidence="3" id="KW-1015">Disulfide bond</keyword>
<reference evidence="4" key="1">
    <citation type="journal article" date="2014" name="Int. J. Syst. Evol. Microbiol.">
        <title>Complete genome sequence of Corynebacterium casei LMG S-19264T (=DSM 44701T), isolated from a smear-ripened cheese.</title>
        <authorList>
            <consortium name="US DOE Joint Genome Institute (JGI-PGF)"/>
            <person name="Walter F."/>
            <person name="Albersmeier A."/>
            <person name="Kalinowski J."/>
            <person name="Ruckert C."/>
        </authorList>
    </citation>
    <scope>NUCLEOTIDE SEQUENCE</scope>
    <source>
        <strain evidence="4">VKM Ac-1069</strain>
    </source>
</reference>
<evidence type="ECO:0000256" key="3">
    <source>
        <dbReference type="PIRSR" id="PIRSR603782-2"/>
    </source>
</evidence>
<dbReference type="GO" id="GO:0046872">
    <property type="term" value="F:metal ion binding"/>
    <property type="evidence" value="ECO:0007669"/>
    <property type="project" value="UniProtKB-KW"/>
</dbReference>
<evidence type="ECO:0000256" key="2">
    <source>
        <dbReference type="PIRSR" id="PIRSR603782-1"/>
    </source>
</evidence>
<dbReference type="Gene3D" id="3.40.30.10">
    <property type="entry name" value="Glutaredoxin"/>
    <property type="match status" value="1"/>
</dbReference>
<dbReference type="SUPFAM" id="SSF52833">
    <property type="entry name" value="Thioredoxin-like"/>
    <property type="match status" value="1"/>
</dbReference>
<dbReference type="Pfam" id="PF02630">
    <property type="entry name" value="SCO1-SenC"/>
    <property type="match status" value="1"/>
</dbReference>
<dbReference type="AlphaFoldDB" id="A0A9W6L4A1"/>
<comment type="caution">
    <text evidence="4">The sequence shown here is derived from an EMBL/GenBank/DDBJ whole genome shotgun (WGS) entry which is preliminary data.</text>
</comment>
<gene>
    <name evidence="4" type="ORF">GCM10017577_31150</name>
</gene>